<dbReference type="EMBL" id="JBCGBO010000025">
    <property type="protein sequence ID" value="KAK9176211.1"/>
    <property type="molecule type" value="Genomic_DNA"/>
</dbReference>
<name>A0AAP0QDQ5_9ROSI</name>
<keyword evidence="2" id="KW-1185">Reference proteome</keyword>
<evidence type="ECO:0000313" key="2">
    <source>
        <dbReference type="Proteomes" id="UP001428341"/>
    </source>
</evidence>
<proteinExistence type="predicted"/>
<reference evidence="1 2" key="1">
    <citation type="submission" date="2024-05" db="EMBL/GenBank/DDBJ databases">
        <title>Haplotype-resolved chromosome-level genome assembly of Huyou (Citrus changshanensis).</title>
        <authorList>
            <person name="Miao C."/>
            <person name="Chen W."/>
            <person name="Wu Y."/>
            <person name="Wang L."/>
            <person name="Zhao S."/>
            <person name="Grierson D."/>
            <person name="Xu C."/>
            <person name="Chen K."/>
        </authorList>
    </citation>
    <scope>NUCLEOTIDE SEQUENCE [LARGE SCALE GENOMIC DNA]</scope>
    <source>
        <strain evidence="1">01-14</strain>
        <tissue evidence="1">Leaf</tissue>
    </source>
</reference>
<accession>A0AAP0QDQ5</accession>
<gene>
    <name evidence="1" type="ORF">WN944_028225</name>
</gene>
<evidence type="ECO:0000313" key="1">
    <source>
        <dbReference type="EMBL" id="KAK9176211.1"/>
    </source>
</evidence>
<protein>
    <submittedName>
        <fullName evidence="1">Uncharacterized protein</fullName>
    </submittedName>
</protein>
<sequence length="54" mass="6125">MAAHLGAPPPDFLSSTAAEIDEFVRSSTFCIRRRNIKRPPTLEKLWPEIEAQET</sequence>
<organism evidence="1 2">
    <name type="scientific">Citrus x changshan-huyou</name>
    <dbReference type="NCBI Taxonomy" id="2935761"/>
    <lineage>
        <taxon>Eukaryota</taxon>
        <taxon>Viridiplantae</taxon>
        <taxon>Streptophyta</taxon>
        <taxon>Embryophyta</taxon>
        <taxon>Tracheophyta</taxon>
        <taxon>Spermatophyta</taxon>
        <taxon>Magnoliopsida</taxon>
        <taxon>eudicotyledons</taxon>
        <taxon>Gunneridae</taxon>
        <taxon>Pentapetalae</taxon>
        <taxon>rosids</taxon>
        <taxon>malvids</taxon>
        <taxon>Sapindales</taxon>
        <taxon>Rutaceae</taxon>
        <taxon>Aurantioideae</taxon>
        <taxon>Citrus</taxon>
    </lineage>
</organism>
<dbReference type="AlphaFoldDB" id="A0AAP0QDQ5"/>
<comment type="caution">
    <text evidence="1">The sequence shown here is derived from an EMBL/GenBank/DDBJ whole genome shotgun (WGS) entry which is preliminary data.</text>
</comment>
<dbReference type="Proteomes" id="UP001428341">
    <property type="component" value="Unassembled WGS sequence"/>
</dbReference>